<dbReference type="Proteomes" id="UP000236928">
    <property type="component" value="Unassembled WGS sequence"/>
</dbReference>
<evidence type="ECO:0000313" key="3">
    <source>
        <dbReference type="Proteomes" id="UP000236928"/>
    </source>
</evidence>
<reference evidence="2 3" key="1">
    <citation type="submission" date="2014-04" db="EMBL/GenBank/DDBJ databases">
        <title>Comparative Genomics of Cryptosporidium Species.</title>
        <authorList>
            <person name="Silva J.C."/>
            <person name="Su Q."/>
            <person name="Chalmers R."/>
            <person name="Chibucos M.C."/>
            <person name="Elwin K."/>
            <person name="Godinez A."/>
            <person name="Guo F."/>
            <person name="Huynh K."/>
            <person name="Orvis J."/>
            <person name="Ott S."/>
            <person name="Sadzewicz L."/>
            <person name="Sengamalay N."/>
            <person name="Shetty A."/>
            <person name="Sun M."/>
            <person name="Tallon L."/>
            <person name="Xiao L."/>
            <person name="Zhang H."/>
            <person name="Fraser C.M."/>
            <person name="Zhu G."/>
            <person name="Kissinger J."/>
            <person name="Widmer G."/>
        </authorList>
    </citation>
    <scope>NUCLEOTIDE SEQUENCE [LARGE SCALE GENOMIC DNA]</scope>
    <source>
        <strain evidence="2 3">UKMEL1</strain>
    </source>
</reference>
<protein>
    <recommendedName>
        <fullName evidence="4">Integral membrane protein</fullName>
    </recommendedName>
</protein>
<evidence type="ECO:0008006" key="4">
    <source>
        <dbReference type="Google" id="ProtNLM"/>
    </source>
</evidence>
<dbReference type="EMBL" id="JIBK01000050">
    <property type="protein sequence ID" value="POM85382.1"/>
    <property type="molecule type" value="Genomic_DNA"/>
</dbReference>
<evidence type="ECO:0000313" key="2">
    <source>
        <dbReference type="EMBL" id="POM85382.1"/>
    </source>
</evidence>
<proteinExistence type="predicted"/>
<sequence>MVNSIVTLYFIMLFLIRCECDRKCQRLITENINDKNMKELKSCCNEITISLYSKEICLNRPINETGLLEKMENKSEFIAFNSECNKILKKPDFDNVNSWKNHENFEYCKEMNFTDRKLQIKSGFGSHIRLPQSASSLRGPQDVSQGNTFKFQTQKICVSVLSLHYIKVCEKLCDAETAITVEEEVFPRSCFPICVDFANHVCIRGCSFFGCNISFDACSYQMCNFKLN</sequence>
<dbReference type="AlphaFoldDB" id="A0A2P4Z5Q0"/>
<keyword evidence="1" id="KW-0732">Signal</keyword>
<name>A0A2P4Z5Q0_9CRYT</name>
<dbReference type="OrthoDB" id="339813at2759"/>
<organism evidence="2 3">
    <name type="scientific">Cryptosporidium meleagridis</name>
    <dbReference type="NCBI Taxonomy" id="93969"/>
    <lineage>
        <taxon>Eukaryota</taxon>
        <taxon>Sar</taxon>
        <taxon>Alveolata</taxon>
        <taxon>Apicomplexa</taxon>
        <taxon>Conoidasida</taxon>
        <taxon>Coccidia</taxon>
        <taxon>Eucoccidiorida</taxon>
        <taxon>Eimeriorina</taxon>
        <taxon>Cryptosporidiidae</taxon>
        <taxon>Cryptosporidium</taxon>
    </lineage>
</organism>
<dbReference type="VEuPathDB" id="CryptoDB:CmeUKMEL1_17140"/>
<gene>
    <name evidence="2" type="ORF">CmeUKMEL1_17140</name>
</gene>
<accession>A0A2P4Z5Q0</accession>
<feature type="chain" id="PRO_5015132041" description="Integral membrane protein" evidence="1">
    <location>
        <begin position="21"/>
        <end position="228"/>
    </location>
</feature>
<feature type="signal peptide" evidence="1">
    <location>
        <begin position="1"/>
        <end position="20"/>
    </location>
</feature>
<keyword evidence="3" id="KW-1185">Reference proteome</keyword>
<evidence type="ECO:0000256" key="1">
    <source>
        <dbReference type="SAM" id="SignalP"/>
    </source>
</evidence>
<comment type="caution">
    <text evidence="2">The sequence shown here is derived from an EMBL/GenBank/DDBJ whole genome shotgun (WGS) entry which is preliminary data.</text>
</comment>